<evidence type="ECO:0000259" key="7">
    <source>
        <dbReference type="PROSITE" id="PS50850"/>
    </source>
</evidence>
<accession>A0A9W9WHT6</accession>
<dbReference type="Gene3D" id="1.20.1250.20">
    <property type="entry name" value="MFS general substrate transporter like domains"/>
    <property type="match status" value="2"/>
</dbReference>
<feature type="transmembrane region" description="Helical" evidence="6">
    <location>
        <begin position="425"/>
        <end position="443"/>
    </location>
</feature>
<feature type="transmembrane region" description="Helical" evidence="6">
    <location>
        <begin position="455"/>
        <end position="475"/>
    </location>
</feature>
<dbReference type="CDD" id="cd17325">
    <property type="entry name" value="MFS_MdtG_SLC18_like"/>
    <property type="match status" value="1"/>
</dbReference>
<evidence type="ECO:0000256" key="2">
    <source>
        <dbReference type="ARBA" id="ARBA00022448"/>
    </source>
</evidence>
<evidence type="ECO:0000313" key="8">
    <source>
        <dbReference type="EMBL" id="KAJ5462448.1"/>
    </source>
</evidence>
<dbReference type="PANTHER" id="PTHR23506">
    <property type="entry name" value="GH10249P"/>
    <property type="match status" value="1"/>
</dbReference>
<dbReference type="AlphaFoldDB" id="A0A9W9WHT6"/>
<dbReference type="InterPro" id="IPR050930">
    <property type="entry name" value="MFS_Vesicular_Transporter"/>
</dbReference>
<organism evidence="8 9">
    <name type="scientific">Penicillium desertorum</name>
    <dbReference type="NCBI Taxonomy" id="1303715"/>
    <lineage>
        <taxon>Eukaryota</taxon>
        <taxon>Fungi</taxon>
        <taxon>Dikarya</taxon>
        <taxon>Ascomycota</taxon>
        <taxon>Pezizomycotina</taxon>
        <taxon>Eurotiomycetes</taxon>
        <taxon>Eurotiomycetidae</taxon>
        <taxon>Eurotiales</taxon>
        <taxon>Aspergillaceae</taxon>
        <taxon>Penicillium</taxon>
    </lineage>
</organism>
<proteinExistence type="predicted"/>
<feature type="transmembrane region" description="Helical" evidence="6">
    <location>
        <begin position="64"/>
        <end position="84"/>
    </location>
</feature>
<feature type="transmembrane region" description="Helical" evidence="6">
    <location>
        <begin position="266"/>
        <end position="283"/>
    </location>
</feature>
<protein>
    <recommendedName>
        <fullName evidence="7">Major facilitator superfamily (MFS) profile domain-containing protein</fullName>
    </recommendedName>
</protein>
<evidence type="ECO:0000256" key="1">
    <source>
        <dbReference type="ARBA" id="ARBA00004141"/>
    </source>
</evidence>
<evidence type="ECO:0000256" key="3">
    <source>
        <dbReference type="ARBA" id="ARBA00022692"/>
    </source>
</evidence>
<comment type="caution">
    <text evidence="8">The sequence shown here is derived from an EMBL/GenBank/DDBJ whole genome shotgun (WGS) entry which is preliminary data.</text>
</comment>
<feature type="transmembrane region" description="Helical" evidence="6">
    <location>
        <begin position="158"/>
        <end position="177"/>
    </location>
</feature>
<dbReference type="EMBL" id="JAPWDO010000007">
    <property type="protein sequence ID" value="KAJ5462448.1"/>
    <property type="molecule type" value="Genomic_DNA"/>
</dbReference>
<dbReference type="InterPro" id="IPR020846">
    <property type="entry name" value="MFS_dom"/>
</dbReference>
<sequence length="487" mass="52196">MAWNGGVDSVGYSWRSAPWFIITCIAIALFSTNFLYSYIVPILPVMIRDRLHIDESHAQYTTSLVLSVHAFVGLITSLPTGYIADKIPSRQASFLAALTAEAIGTILVMISTNVPVLLIGRSVQAIGGNGAWIVGLATVADTVGQENTGKVLGGVSSFFNSGLLLGPMLSGTLLHLFGYWPTWVAAITVLVIDILMRLVMIEDRSKDNKGEVSTEASEDVESGTVDEQDVNERTALISPSPDDLGPKTDNILVENFYRVILTNPRAIAGLLCHFTAAFILVTFDTTLPLYVTTEFGWGPAEVSLTFLILQLPSLVFSTFVGTLKDRVGTRVPTALGFISSAVFLALVGLPDRSSGYIGRVIYLVAISGIGIGWTLTAGCGIIEITRRLKALPGNDLLANSHADVMKELEDRRPGRFGPNSKLSSGYSICKVCFTLGTLLGPVATGFMTRSLGYSYMSYGVGILSFVVGVLAAIFLGRKPASNDNPEH</sequence>
<comment type="subcellular location">
    <subcellularLocation>
        <location evidence="1">Membrane</location>
        <topology evidence="1">Multi-pass membrane protein</topology>
    </subcellularLocation>
</comment>
<reference evidence="8" key="2">
    <citation type="journal article" date="2023" name="IMA Fungus">
        <title>Comparative genomic study of the Penicillium genus elucidates a diverse pangenome and 15 lateral gene transfer events.</title>
        <authorList>
            <person name="Petersen C."/>
            <person name="Sorensen T."/>
            <person name="Nielsen M.R."/>
            <person name="Sondergaard T.E."/>
            <person name="Sorensen J.L."/>
            <person name="Fitzpatrick D.A."/>
            <person name="Frisvad J.C."/>
            <person name="Nielsen K.L."/>
        </authorList>
    </citation>
    <scope>NUCLEOTIDE SEQUENCE</scope>
    <source>
        <strain evidence="8">IBT 17660</strain>
    </source>
</reference>
<keyword evidence="4 6" id="KW-1133">Transmembrane helix</keyword>
<feature type="transmembrane region" description="Helical" evidence="6">
    <location>
        <begin position="361"/>
        <end position="382"/>
    </location>
</feature>
<feature type="transmembrane region" description="Helical" evidence="6">
    <location>
        <begin position="330"/>
        <end position="349"/>
    </location>
</feature>
<evidence type="ECO:0000313" key="9">
    <source>
        <dbReference type="Proteomes" id="UP001147760"/>
    </source>
</evidence>
<name>A0A9W9WHT6_9EURO</name>
<evidence type="ECO:0000256" key="5">
    <source>
        <dbReference type="ARBA" id="ARBA00023136"/>
    </source>
</evidence>
<evidence type="ECO:0000256" key="6">
    <source>
        <dbReference type="SAM" id="Phobius"/>
    </source>
</evidence>
<feature type="transmembrane region" description="Helical" evidence="6">
    <location>
        <begin position="20"/>
        <end position="43"/>
    </location>
</feature>
<evidence type="ECO:0000256" key="4">
    <source>
        <dbReference type="ARBA" id="ARBA00022989"/>
    </source>
</evidence>
<dbReference type="PANTHER" id="PTHR23506:SF35">
    <property type="entry name" value="MAJOR FACILITATOR SUPERFAMILY (MFS) PROFILE DOMAIN-CONTAINING PROTEIN-RELATED"/>
    <property type="match status" value="1"/>
</dbReference>
<dbReference type="SUPFAM" id="SSF103473">
    <property type="entry name" value="MFS general substrate transporter"/>
    <property type="match status" value="1"/>
</dbReference>
<dbReference type="GO" id="GO:0016020">
    <property type="term" value="C:membrane"/>
    <property type="evidence" value="ECO:0007669"/>
    <property type="project" value="UniProtKB-SubCell"/>
</dbReference>
<feature type="transmembrane region" description="Helical" evidence="6">
    <location>
        <begin position="303"/>
        <end position="323"/>
    </location>
</feature>
<dbReference type="PROSITE" id="PS50850">
    <property type="entry name" value="MFS"/>
    <property type="match status" value="1"/>
</dbReference>
<dbReference type="InterPro" id="IPR036259">
    <property type="entry name" value="MFS_trans_sf"/>
</dbReference>
<feature type="domain" description="Major facilitator superfamily (MFS) profile" evidence="7">
    <location>
        <begin position="21"/>
        <end position="480"/>
    </location>
</feature>
<dbReference type="OrthoDB" id="5086884at2759"/>
<gene>
    <name evidence="8" type="ORF">N7530_010653</name>
</gene>
<feature type="transmembrane region" description="Helical" evidence="6">
    <location>
        <begin position="96"/>
        <end position="119"/>
    </location>
</feature>
<reference evidence="8" key="1">
    <citation type="submission" date="2022-12" db="EMBL/GenBank/DDBJ databases">
        <authorList>
            <person name="Petersen C."/>
        </authorList>
    </citation>
    <scope>NUCLEOTIDE SEQUENCE</scope>
    <source>
        <strain evidence="8">IBT 17660</strain>
    </source>
</reference>
<feature type="transmembrane region" description="Helical" evidence="6">
    <location>
        <begin position="183"/>
        <end position="200"/>
    </location>
</feature>
<dbReference type="Proteomes" id="UP001147760">
    <property type="component" value="Unassembled WGS sequence"/>
</dbReference>
<dbReference type="InterPro" id="IPR011701">
    <property type="entry name" value="MFS"/>
</dbReference>
<keyword evidence="3 6" id="KW-0812">Transmembrane</keyword>
<keyword evidence="5 6" id="KW-0472">Membrane</keyword>
<keyword evidence="9" id="KW-1185">Reference proteome</keyword>
<keyword evidence="2" id="KW-0813">Transport</keyword>
<dbReference type="Pfam" id="PF07690">
    <property type="entry name" value="MFS_1"/>
    <property type="match status" value="1"/>
</dbReference>
<dbReference type="GO" id="GO:0022857">
    <property type="term" value="F:transmembrane transporter activity"/>
    <property type="evidence" value="ECO:0007669"/>
    <property type="project" value="InterPro"/>
</dbReference>